<dbReference type="Gene3D" id="1.20.120.330">
    <property type="entry name" value="Nucleotidyltransferases domain 2"/>
    <property type="match status" value="1"/>
</dbReference>
<dbReference type="Pfam" id="PF05168">
    <property type="entry name" value="HEPN"/>
    <property type="match status" value="1"/>
</dbReference>
<dbReference type="InterPro" id="IPR007842">
    <property type="entry name" value="HEPN_dom"/>
</dbReference>
<dbReference type="AlphaFoldDB" id="A0A445N3V4"/>
<name>A0A445N3V4_9BACT</name>
<protein>
    <recommendedName>
        <fullName evidence="2">HEPN domain-containing protein</fullName>
    </recommendedName>
</protein>
<accession>A0A445N3V4</accession>
<dbReference type="PANTHER" id="PTHR36565:SF1">
    <property type="entry name" value="UPF0332 PROTEIN TM_1000"/>
    <property type="match status" value="1"/>
</dbReference>
<evidence type="ECO:0000256" key="1">
    <source>
        <dbReference type="ARBA" id="ARBA00038248"/>
    </source>
</evidence>
<organism evidence="3">
    <name type="scientific">uncultured Desulfobacterium sp</name>
    <dbReference type="NCBI Taxonomy" id="201089"/>
    <lineage>
        <taxon>Bacteria</taxon>
        <taxon>Pseudomonadati</taxon>
        <taxon>Thermodesulfobacteriota</taxon>
        <taxon>Desulfobacteria</taxon>
        <taxon>Desulfobacterales</taxon>
        <taxon>Desulfobacteriaceae</taxon>
        <taxon>Desulfobacterium</taxon>
        <taxon>environmental samples</taxon>
    </lineage>
</organism>
<reference evidence="3" key="1">
    <citation type="submission" date="2018-01" db="EMBL/GenBank/DDBJ databases">
        <authorList>
            <person name="Regsiter A."/>
            <person name="William W."/>
        </authorList>
    </citation>
    <scope>NUCLEOTIDE SEQUENCE</scope>
    <source>
        <strain evidence="3">TRIP AH-1</strain>
    </source>
</reference>
<dbReference type="InterPro" id="IPR052226">
    <property type="entry name" value="UPF0332_toxin"/>
</dbReference>
<dbReference type="EMBL" id="OJIN01000239">
    <property type="protein sequence ID" value="SPD76378.1"/>
    <property type="molecule type" value="Genomic_DNA"/>
</dbReference>
<gene>
    <name evidence="3" type="ORF">PITCH_A920006</name>
</gene>
<sequence length="136" mass="15587">MTEKSPIDKGHKATLISYWMEKARESMETARSEYNSGRYTPAVRNLYYGCFYALTAVLLKEGHSFKKHTAVKAALHKNLIRAGIVEPGWGKFYNKIFDSRHEGDYQPLRTFDAEEVEVFLDQGTGFIALMETLLSR</sequence>
<proteinExistence type="inferred from homology"/>
<dbReference type="PANTHER" id="PTHR36565">
    <property type="entry name" value="UPF0332 PROTEIN TM_1000"/>
    <property type="match status" value="1"/>
</dbReference>
<evidence type="ECO:0000259" key="2">
    <source>
        <dbReference type="Pfam" id="PF05168"/>
    </source>
</evidence>
<comment type="similarity">
    <text evidence="1">Belongs to the UPF0332 family.</text>
</comment>
<evidence type="ECO:0000313" key="3">
    <source>
        <dbReference type="EMBL" id="SPD76378.1"/>
    </source>
</evidence>
<feature type="domain" description="HEPN" evidence="2">
    <location>
        <begin position="17"/>
        <end position="131"/>
    </location>
</feature>